<dbReference type="Pfam" id="PF20451">
    <property type="entry name" value="Calmod_bind_M"/>
    <property type="match status" value="1"/>
</dbReference>
<feature type="compositionally biased region" description="Polar residues" evidence="1">
    <location>
        <begin position="379"/>
        <end position="397"/>
    </location>
</feature>
<dbReference type="GO" id="GO:0043565">
    <property type="term" value="F:sequence-specific DNA binding"/>
    <property type="evidence" value="ECO:0007669"/>
    <property type="project" value="TreeGrafter"/>
</dbReference>
<dbReference type="InterPro" id="IPR046831">
    <property type="entry name" value="Calmodulin_bind_N"/>
</dbReference>
<feature type="domain" description="Calmodulin binding protein-like N-terminal" evidence="2">
    <location>
        <begin position="95"/>
        <end position="229"/>
    </location>
</feature>
<feature type="region of interest" description="Disordered" evidence="1">
    <location>
        <begin position="539"/>
        <end position="589"/>
    </location>
</feature>
<name>A0A8S0TCK7_OLEEU</name>
<feature type="domain" description="Calmodulin binding protein central" evidence="3">
    <location>
        <begin position="243"/>
        <end position="306"/>
    </location>
</feature>
<dbReference type="Gramene" id="OE9A100739T1">
    <property type="protein sequence ID" value="OE9A100739C1"/>
    <property type="gene ID" value="OE9A100739"/>
</dbReference>
<keyword evidence="5" id="KW-1185">Reference proteome</keyword>
<evidence type="ECO:0000313" key="5">
    <source>
        <dbReference type="Proteomes" id="UP000594638"/>
    </source>
</evidence>
<evidence type="ECO:0000256" key="1">
    <source>
        <dbReference type="SAM" id="MobiDB-lite"/>
    </source>
</evidence>
<dbReference type="OrthoDB" id="899842at2759"/>
<organism evidence="4 5">
    <name type="scientific">Olea europaea subsp. europaea</name>
    <dbReference type="NCBI Taxonomy" id="158383"/>
    <lineage>
        <taxon>Eukaryota</taxon>
        <taxon>Viridiplantae</taxon>
        <taxon>Streptophyta</taxon>
        <taxon>Embryophyta</taxon>
        <taxon>Tracheophyta</taxon>
        <taxon>Spermatophyta</taxon>
        <taxon>Magnoliopsida</taxon>
        <taxon>eudicotyledons</taxon>
        <taxon>Gunneridae</taxon>
        <taxon>Pentapetalae</taxon>
        <taxon>asterids</taxon>
        <taxon>lamiids</taxon>
        <taxon>Lamiales</taxon>
        <taxon>Oleaceae</taxon>
        <taxon>Oleeae</taxon>
        <taxon>Olea</taxon>
    </lineage>
</organism>
<evidence type="ECO:0000313" key="4">
    <source>
        <dbReference type="EMBL" id="CAA3002653.1"/>
    </source>
</evidence>
<dbReference type="EMBL" id="CACTIH010005863">
    <property type="protein sequence ID" value="CAA3002653.1"/>
    <property type="molecule type" value="Genomic_DNA"/>
</dbReference>
<feature type="compositionally biased region" description="Polar residues" evidence="1">
    <location>
        <begin position="539"/>
        <end position="560"/>
    </location>
</feature>
<dbReference type="GO" id="GO:0003700">
    <property type="term" value="F:DNA-binding transcription factor activity"/>
    <property type="evidence" value="ECO:0007669"/>
    <property type="project" value="TreeGrafter"/>
</dbReference>
<dbReference type="GO" id="GO:0005516">
    <property type="term" value="F:calmodulin binding"/>
    <property type="evidence" value="ECO:0007669"/>
    <property type="project" value="InterPro"/>
</dbReference>
<accession>A0A8S0TCK7</accession>
<feature type="compositionally biased region" description="Polar residues" evidence="1">
    <location>
        <begin position="413"/>
        <end position="434"/>
    </location>
</feature>
<feature type="region of interest" description="Disordered" evidence="1">
    <location>
        <begin position="413"/>
        <end position="436"/>
    </location>
</feature>
<feature type="region of interest" description="Disordered" evidence="1">
    <location>
        <begin position="379"/>
        <end position="400"/>
    </location>
</feature>
<sequence length="692" mass="77594">MRINPQMGDCNKGESEGVNRLESDRPLMALREYSIAFVENCIRKVGIYSFVQDIKPVMDDLIRKRIDKIQLAEEKSVSQNWNSIDKTTTPIPRVYKLKFLDKVSDPVYIGTLIKGKEGTDIKVALFDDVTEAIVDSGPESSATVEILFLDAVVEDFNNSIIIENNNPYFRKPIRVNLEKGIGILPTNIKLGHNSQWIKRCQCRLGARVEQTFDGSRIKEASTESFTVLDRRSKLYKKHEQPSPSDKVWRLTNISKNGARHNRLRENNISTVQEFLSLLSVDPQRLQKIFRAGPRIWEDTVDHARKCSSSSECKNRVVFDVGQQKGALPNDSCVPIDSVADAEMDDAWKSPSPAFENQSEAPAFENLNIMASFNGETSSLHNFPSTSNDKNATNSTGLNGHLGQYLENEEISNEQTFESPDNGSNSLENSNNMASFNEEDSFQPNLLCTSNDENAANSTGLDGHSGQYVENAEISNEQIFDFLDNSPNSFQNLNDMAFFDDADSSRRNFSCTSNDENAANSTGLNGHLGQYLENEEISNEQTFESPDNGSNSLENSNNMASFNEEDSFQPNLLCTSNDENAANSTGLDGHSGQYVENAEISNEQIFEFLDNSSNSFQNLNDMAFFDDEDFSLRNFSCTSNDKNAANSTGLDGHLGQFFENEEISNEPRFEFPFNNPYSFSDALPLWNFDDRLE</sequence>
<reference evidence="4 5" key="1">
    <citation type="submission" date="2019-12" db="EMBL/GenBank/DDBJ databases">
        <authorList>
            <person name="Alioto T."/>
            <person name="Alioto T."/>
            <person name="Gomez Garrido J."/>
        </authorList>
    </citation>
    <scope>NUCLEOTIDE SEQUENCE [LARGE SCALE GENOMIC DNA]</scope>
</reference>
<evidence type="ECO:0000259" key="3">
    <source>
        <dbReference type="Pfam" id="PF20451"/>
    </source>
</evidence>
<gene>
    <name evidence="4" type="ORF">OLEA9_A100739</name>
</gene>
<feature type="compositionally biased region" description="Polar residues" evidence="1">
    <location>
        <begin position="567"/>
        <end position="585"/>
    </location>
</feature>
<dbReference type="PANTHER" id="PTHR31713:SF14">
    <property type="entry name" value="CALMODULIN-BINDING PROTEIN 60 A"/>
    <property type="match status" value="1"/>
</dbReference>
<protein>
    <submittedName>
        <fullName evidence="4">Calmodulin-binding 60 A-like isoform X1</fullName>
    </submittedName>
</protein>
<dbReference type="GO" id="GO:0005634">
    <property type="term" value="C:nucleus"/>
    <property type="evidence" value="ECO:0007669"/>
    <property type="project" value="TreeGrafter"/>
</dbReference>
<dbReference type="GO" id="GO:0080142">
    <property type="term" value="P:regulation of salicylic acid biosynthetic process"/>
    <property type="evidence" value="ECO:0007669"/>
    <property type="project" value="TreeGrafter"/>
</dbReference>
<dbReference type="InterPro" id="IPR012416">
    <property type="entry name" value="CBP60"/>
</dbReference>
<dbReference type="InterPro" id="IPR046830">
    <property type="entry name" value="Calmod_bind_M"/>
</dbReference>
<dbReference type="PANTHER" id="PTHR31713">
    <property type="entry name" value="OS02G0177800 PROTEIN"/>
    <property type="match status" value="1"/>
</dbReference>
<proteinExistence type="predicted"/>
<comment type="caution">
    <text evidence="4">The sequence shown here is derived from an EMBL/GenBank/DDBJ whole genome shotgun (WGS) entry which is preliminary data.</text>
</comment>
<evidence type="ECO:0000259" key="2">
    <source>
        <dbReference type="Pfam" id="PF07887"/>
    </source>
</evidence>
<dbReference type="Proteomes" id="UP000594638">
    <property type="component" value="Unassembled WGS sequence"/>
</dbReference>
<dbReference type="AlphaFoldDB" id="A0A8S0TCK7"/>
<dbReference type="Pfam" id="PF07887">
    <property type="entry name" value="Calmodulin_bind"/>
    <property type="match status" value="1"/>
</dbReference>